<dbReference type="GO" id="GO:0006355">
    <property type="term" value="P:regulation of DNA-templated transcription"/>
    <property type="evidence" value="ECO:0007669"/>
    <property type="project" value="InterPro"/>
</dbReference>
<dbReference type="Pfam" id="PF04153">
    <property type="entry name" value="NOT2_3_5_C"/>
    <property type="match status" value="1"/>
</dbReference>
<keyword evidence="5 10" id="KW-0678">Repressor</keyword>
<evidence type="ECO:0000256" key="7">
    <source>
        <dbReference type="ARBA" id="ARBA00023015"/>
    </source>
</evidence>
<evidence type="ECO:0000256" key="2">
    <source>
        <dbReference type="ARBA" id="ARBA00004496"/>
    </source>
</evidence>
<keyword evidence="6" id="KW-0597">Phosphoprotein</keyword>
<dbReference type="GO" id="GO:0005634">
    <property type="term" value="C:nucleus"/>
    <property type="evidence" value="ECO:0007669"/>
    <property type="project" value="UniProtKB-SubCell"/>
</dbReference>
<feature type="compositionally biased region" description="Polar residues" evidence="11">
    <location>
        <begin position="289"/>
        <end position="301"/>
    </location>
</feature>
<evidence type="ECO:0000313" key="15">
    <source>
        <dbReference type="Proteomes" id="UP001206595"/>
    </source>
</evidence>
<keyword evidence="7 10" id="KW-0805">Transcription regulation</keyword>
<protein>
    <recommendedName>
        <fullName evidence="10">General negative regulator of transcription subunit</fullName>
    </recommendedName>
</protein>
<evidence type="ECO:0000259" key="13">
    <source>
        <dbReference type="Pfam" id="PF04153"/>
    </source>
</evidence>
<dbReference type="EMBL" id="MU620903">
    <property type="protein sequence ID" value="KAI8581904.1"/>
    <property type="molecule type" value="Genomic_DNA"/>
</dbReference>
<dbReference type="FunFam" id="2.30.30.1020:FF:000006">
    <property type="entry name" value="CCR4-NOT transcription complex, subunit 3"/>
    <property type="match status" value="1"/>
</dbReference>
<feature type="region of interest" description="Disordered" evidence="11">
    <location>
        <begin position="245"/>
        <end position="399"/>
    </location>
</feature>
<keyword evidence="9 10" id="KW-0539">Nucleus</keyword>
<dbReference type="GeneID" id="75912495"/>
<dbReference type="Pfam" id="PF04065">
    <property type="entry name" value="Not3"/>
    <property type="match status" value="1"/>
</dbReference>
<comment type="similarity">
    <text evidence="3 10">Belongs to the CNOT2/3/5 family.</text>
</comment>
<feature type="domain" description="NOT2/NOT3/NOT5 C-terminal" evidence="13">
    <location>
        <begin position="441"/>
        <end position="557"/>
    </location>
</feature>
<keyword evidence="8 10" id="KW-0804">Transcription</keyword>
<dbReference type="InterPro" id="IPR012270">
    <property type="entry name" value="CCR4-NOT_su3/5"/>
</dbReference>
<comment type="caution">
    <text evidence="14">The sequence shown here is derived from an EMBL/GenBank/DDBJ whole genome shotgun (WGS) entry which is preliminary data.</text>
</comment>
<dbReference type="GO" id="GO:0000289">
    <property type="term" value="P:nuclear-transcribed mRNA poly(A) tail shortening"/>
    <property type="evidence" value="ECO:0007669"/>
    <property type="project" value="UniProtKB-ARBA"/>
</dbReference>
<evidence type="ECO:0000259" key="12">
    <source>
        <dbReference type="Pfam" id="PF04065"/>
    </source>
</evidence>
<dbReference type="InterPro" id="IPR007207">
    <property type="entry name" value="Not_N"/>
</dbReference>
<dbReference type="InterPro" id="IPR038635">
    <property type="entry name" value="CCR4-NOT_su2/3/5_C_sf"/>
</dbReference>
<evidence type="ECO:0000256" key="4">
    <source>
        <dbReference type="ARBA" id="ARBA00022490"/>
    </source>
</evidence>
<dbReference type="Proteomes" id="UP001206595">
    <property type="component" value="Unassembled WGS sequence"/>
</dbReference>
<dbReference type="InterPro" id="IPR040168">
    <property type="entry name" value="Not2/3/5"/>
</dbReference>
<dbReference type="RefSeq" id="XP_051446908.1">
    <property type="nucleotide sequence ID" value="XM_051587148.1"/>
</dbReference>
<dbReference type="GO" id="GO:0000932">
    <property type="term" value="C:P-body"/>
    <property type="evidence" value="ECO:0007669"/>
    <property type="project" value="UniProtKB-UniRule"/>
</dbReference>
<comment type="subcellular location">
    <subcellularLocation>
        <location evidence="2 10">Cytoplasm</location>
    </subcellularLocation>
    <subcellularLocation>
        <location evidence="1 10">Nucleus</location>
    </subcellularLocation>
</comment>
<dbReference type="PIRSF" id="PIRSF005290">
    <property type="entry name" value="NOT_su_3_5"/>
    <property type="match status" value="1"/>
</dbReference>
<keyword evidence="10" id="KW-0010">Activator</keyword>
<name>A0AAD5EEA4_UMBRA</name>
<feature type="compositionally biased region" description="Polar residues" evidence="11">
    <location>
        <begin position="270"/>
        <end position="282"/>
    </location>
</feature>
<reference evidence="14" key="2">
    <citation type="journal article" date="2022" name="Proc. Natl. Acad. Sci. U.S.A.">
        <title>Diploid-dominant life cycles characterize the early evolution of Fungi.</title>
        <authorList>
            <person name="Amses K.R."/>
            <person name="Simmons D.R."/>
            <person name="Longcore J.E."/>
            <person name="Mondo S.J."/>
            <person name="Seto K."/>
            <person name="Jeronimo G.H."/>
            <person name="Bonds A.E."/>
            <person name="Quandt C.A."/>
            <person name="Davis W.J."/>
            <person name="Chang Y."/>
            <person name="Federici B.A."/>
            <person name="Kuo A."/>
            <person name="LaButti K."/>
            <person name="Pangilinan J."/>
            <person name="Andreopoulos W."/>
            <person name="Tritt A."/>
            <person name="Riley R."/>
            <person name="Hundley H."/>
            <person name="Johnson J."/>
            <person name="Lipzen A."/>
            <person name="Barry K."/>
            <person name="Lang B.F."/>
            <person name="Cuomo C.A."/>
            <person name="Buchler N.E."/>
            <person name="Grigoriev I.V."/>
            <person name="Spatafora J.W."/>
            <person name="Stajich J.E."/>
            <person name="James T.Y."/>
        </authorList>
    </citation>
    <scope>NUCLEOTIDE SEQUENCE</scope>
    <source>
        <strain evidence="14">AG</strain>
    </source>
</reference>
<organism evidence="14 15">
    <name type="scientific">Umbelopsis ramanniana AG</name>
    <dbReference type="NCBI Taxonomy" id="1314678"/>
    <lineage>
        <taxon>Eukaryota</taxon>
        <taxon>Fungi</taxon>
        <taxon>Fungi incertae sedis</taxon>
        <taxon>Mucoromycota</taxon>
        <taxon>Mucoromycotina</taxon>
        <taxon>Umbelopsidomycetes</taxon>
        <taxon>Umbelopsidales</taxon>
        <taxon>Umbelopsidaceae</taxon>
        <taxon>Umbelopsis</taxon>
    </lineage>
</organism>
<evidence type="ECO:0000256" key="10">
    <source>
        <dbReference type="PIRNR" id="PIRNR005290"/>
    </source>
</evidence>
<keyword evidence="15" id="KW-1185">Reference proteome</keyword>
<evidence type="ECO:0000256" key="8">
    <source>
        <dbReference type="ARBA" id="ARBA00023163"/>
    </source>
</evidence>
<dbReference type="InterPro" id="IPR007282">
    <property type="entry name" value="NOT2/3/5_C"/>
</dbReference>
<proteinExistence type="inferred from homology"/>
<comment type="function">
    <text evidence="10">Acts as component of the CCR4-NOT core complex, which in the nucleus seems to be a general transcription factor, and in the cytoplasm the major mRNA deadenylase involved in mRNA turnover. The NOT protein subcomplex negatively regulates the basal and activated transcription of many genes. Preferentially affects TC-type TATA element-dependent transcription. Could directly or indirectly inhibit component(s) of the general transcription machinery.</text>
</comment>
<keyword evidence="4 10" id="KW-0963">Cytoplasm</keyword>
<evidence type="ECO:0000256" key="6">
    <source>
        <dbReference type="ARBA" id="ARBA00022553"/>
    </source>
</evidence>
<accession>A0AAD5EEA4</accession>
<feature type="region of interest" description="Disordered" evidence="11">
    <location>
        <begin position="104"/>
        <end position="124"/>
    </location>
</feature>
<evidence type="ECO:0000313" key="14">
    <source>
        <dbReference type="EMBL" id="KAI8581904.1"/>
    </source>
</evidence>
<dbReference type="AlphaFoldDB" id="A0AAD5EEA4"/>
<evidence type="ECO:0000256" key="1">
    <source>
        <dbReference type="ARBA" id="ARBA00004123"/>
    </source>
</evidence>
<evidence type="ECO:0000256" key="9">
    <source>
        <dbReference type="ARBA" id="ARBA00023242"/>
    </source>
</evidence>
<sequence length="563" mass="65445">MSMKKLQADIDRVLKKVSEGVEMFESMIDKLEAAPPGNQKEKCESDLKKEIKKLQRLRDQIKTWISMNEIKDKSALMENRKLIEQQMERFKVIEREMKTKAFSKEGLSQSAKLDPREKEKLETSEWLSTTVEELDRQREMKEAELETMQRGTKKGKKDHAKNERMKEFEHQIERYKWHVNRLELINRLLGNDQLDTEQVLSIQEDVKYFVESNQEPDFEEDEYIYDDLNLEEEERIYSIPNADDVIPSLEDEDDPELLASGRIPSLPPAKSTSLHVQTTPITKTKDDSTATSPVSTKSNSPLLARSPVDIKPPSAKMPVAPTIQYAQAAASHTQRKRTDSGTGSTQSVHDRSDDDDAKSNVPAPAPIHTEPVAAEGNGIRHTSPPKQEQKDPSANMPSTLSDLVSSFEALKSRAVGKSDQEYNSTMLDASFMLVPDIFECERPKQYQAKQPYQTPSYYPQTALDIFDNPAFFERVDVDALFFIFYYRQGTYQQYLAARELKRQSWRFHKKYLTWFQRHEEPQTITEDYEQGTYIYFDYEHAWCQRKKSDFRFEYRFLEDSDLI</sequence>
<evidence type="ECO:0000256" key="3">
    <source>
        <dbReference type="ARBA" id="ARBA00007682"/>
    </source>
</evidence>
<reference evidence="14" key="1">
    <citation type="submission" date="2021-06" db="EMBL/GenBank/DDBJ databases">
        <authorList>
            <consortium name="DOE Joint Genome Institute"/>
            <person name="Mondo S.J."/>
            <person name="Amses K.R."/>
            <person name="Simmons D.R."/>
            <person name="Longcore J.E."/>
            <person name="Seto K."/>
            <person name="Alves G.H."/>
            <person name="Bonds A.E."/>
            <person name="Quandt C.A."/>
            <person name="Davis W.J."/>
            <person name="Chang Y."/>
            <person name="Letcher P.M."/>
            <person name="Powell M.J."/>
            <person name="Kuo A."/>
            <person name="Labutti K."/>
            <person name="Pangilinan J."/>
            <person name="Andreopoulos W."/>
            <person name="Tritt A."/>
            <person name="Riley R."/>
            <person name="Hundley H."/>
            <person name="Johnson J."/>
            <person name="Lipzen A."/>
            <person name="Barry K."/>
            <person name="Berbee M.L."/>
            <person name="Buchler N.E."/>
            <person name="Grigoriev I.V."/>
            <person name="Spatafora J.W."/>
            <person name="Stajich J.E."/>
            <person name="James T.Y."/>
        </authorList>
    </citation>
    <scope>NUCLEOTIDE SEQUENCE</scope>
    <source>
        <strain evidence="14">AG</strain>
    </source>
</reference>
<dbReference type="PANTHER" id="PTHR23326">
    <property type="entry name" value="CCR4 NOT-RELATED"/>
    <property type="match status" value="1"/>
</dbReference>
<gene>
    <name evidence="14" type="ORF">K450DRAFT_229820</name>
</gene>
<evidence type="ECO:0000256" key="11">
    <source>
        <dbReference type="SAM" id="MobiDB-lite"/>
    </source>
</evidence>
<dbReference type="Gene3D" id="2.30.30.1020">
    <property type="entry name" value="CCR4-NOT complex subunit 2/3/5, C-terminal domain"/>
    <property type="match status" value="1"/>
</dbReference>
<evidence type="ECO:0000256" key="5">
    <source>
        <dbReference type="ARBA" id="ARBA00022491"/>
    </source>
</evidence>
<feature type="domain" description="CCR4-Not complex component Not N-terminal" evidence="12">
    <location>
        <begin position="3"/>
        <end position="231"/>
    </location>
</feature>
<feature type="compositionally biased region" description="Basic and acidic residues" evidence="11">
    <location>
        <begin position="113"/>
        <end position="123"/>
    </location>
</feature>
<dbReference type="GO" id="GO:0030015">
    <property type="term" value="C:CCR4-NOT core complex"/>
    <property type="evidence" value="ECO:0007669"/>
    <property type="project" value="UniProtKB-UniRule"/>
</dbReference>